<gene>
    <name evidence="1" type="ordered locus">Arad_3952</name>
</gene>
<dbReference type="AlphaFoldDB" id="B9JAG4"/>
<dbReference type="Proteomes" id="UP000001600">
    <property type="component" value="Chromosome 1"/>
</dbReference>
<accession>B9JAG4</accession>
<sequence>MTSRESASRHGADASAVPSRGFVYHDLFSYFHSEKSE</sequence>
<evidence type="ECO:0000313" key="2">
    <source>
        <dbReference type="Proteomes" id="UP000001600"/>
    </source>
</evidence>
<name>B9JAG4_RHIR8</name>
<protein>
    <submittedName>
        <fullName evidence="1">Uncharacterized protein</fullName>
    </submittedName>
</protein>
<dbReference type="STRING" id="311403.Arad_3952"/>
<dbReference type="EMBL" id="CP000628">
    <property type="protein sequence ID" value="ACM27779.1"/>
    <property type="molecule type" value="Genomic_DNA"/>
</dbReference>
<dbReference type="KEGG" id="ara:Arad_3952"/>
<dbReference type="HOGENOM" id="CLU_3339146_0_0_5"/>
<reference evidence="1 2" key="1">
    <citation type="journal article" date="2009" name="J. Bacteriol.">
        <title>Genome sequences of three Agrobacterium biovars help elucidate the evolution of multichromosome genomes in bacteria.</title>
        <authorList>
            <person name="Slater S.C."/>
            <person name="Goldman B.S."/>
            <person name="Goodner B."/>
            <person name="Setubal J.C."/>
            <person name="Farrand S.K."/>
            <person name="Nester E.W."/>
            <person name="Burr T.J."/>
            <person name="Banta L."/>
            <person name="Dickerman A.W."/>
            <person name="Paulsen I."/>
            <person name="Otten L."/>
            <person name="Suen G."/>
            <person name="Welch R."/>
            <person name="Almeida N.F."/>
            <person name="Arnold F."/>
            <person name="Burton O.T."/>
            <person name="Du Z."/>
            <person name="Ewing A."/>
            <person name="Godsy E."/>
            <person name="Heisel S."/>
            <person name="Houmiel K.L."/>
            <person name="Jhaveri J."/>
            <person name="Lu J."/>
            <person name="Miller N.M."/>
            <person name="Norton S."/>
            <person name="Chen Q."/>
            <person name="Phoolcharoen W."/>
            <person name="Ohlin V."/>
            <person name="Ondrusek D."/>
            <person name="Pride N."/>
            <person name="Stricklin S.L."/>
            <person name="Sun J."/>
            <person name="Wheeler C."/>
            <person name="Wilson L."/>
            <person name="Zhu H."/>
            <person name="Wood D.W."/>
        </authorList>
    </citation>
    <scope>NUCLEOTIDE SEQUENCE [LARGE SCALE GENOMIC DNA]</scope>
    <source>
        <strain evidence="2">K84 / ATCC BAA-868</strain>
    </source>
</reference>
<proteinExistence type="predicted"/>
<organism evidence="1 2">
    <name type="scientific">Rhizobium rhizogenes (strain K84 / ATCC BAA-868)</name>
    <name type="common">Agrobacterium radiobacter</name>
    <dbReference type="NCBI Taxonomy" id="311403"/>
    <lineage>
        <taxon>Bacteria</taxon>
        <taxon>Pseudomonadati</taxon>
        <taxon>Pseudomonadota</taxon>
        <taxon>Alphaproteobacteria</taxon>
        <taxon>Hyphomicrobiales</taxon>
        <taxon>Rhizobiaceae</taxon>
        <taxon>Rhizobium/Agrobacterium group</taxon>
        <taxon>Rhizobium</taxon>
    </lineage>
</organism>
<evidence type="ECO:0000313" key="1">
    <source>
        <dbReference type="EMBL" id="ACM27779.1"/>
    </source>
</evidence>